<gene>
    <name evidence="2" type="ORF">PNEG_02467</name>
</gene>
<dbReference type="HOGENOM" id="CLU_1939037_0_0_1"/>
<dbReference type="InterPro" id="IPR002775">
    <property type="entry name" value="DNA/RNA-bd_Alba-like"/>
</dbReference>
<evidence type="ECO:0000313" key="2">
    <source>
        <dbReference type="EMBL" id="EMR09124.1"/>
    </source>
</evidence>
<evidence type="ECO:0000313" key="3">
    <source>
        <dbReference type="Proteomes" id="UP000011958"/>
    </source>
</evidence>
<proteinExistence type="predicted"/>
<comment type="caution">
    <text evidence="2">The sequence shown here is derived from an EMBL/GenBank/DDBJ whole genome shotgun (WGS) entry which is preliminary data.</text>
</comment>
<feature type="domain" description="DNA/RNA-binding protein Alba-like" evidence="1">
    <location>
        <begin position="18"/>
        <end position="72"/>
    </location>
</feature>
<dbReference type="VEuPathDB" id="FungiDB:PNEG_02467"/>
<dbReference type="SUPFAM" id="SSF82704">
    <property type="entry name" value="AlbA-like"/>
    <property type="match status" value="1"/>
</dbReference>
<dbReference type="GO" id="GO:0003676">
    <property type="term" value="F:nucleic acid binding"/>
    <property type="evidence" value="ECO:0007669"/>
    <property type="project" value="InterPro"/>
</dbReference>
<name>M7PF85_PNEMU</name>
<keyword evidence="3" id="KW-1185">Reference proteome</keyword>
<reference evidence="3" key="1">
    <citation type="journal article" date="2016" name="Nat. Commun.">
        <title>Genome analysis of three Pneumocystis species reveals adaptation mechanisms to life exclusively in mammalian hosts.</title>
        <authorList>
            <person name="Ma L."/>
            <person name="Chen Z."/>
            <person name="Huang D.W."/>
            <person name="Kutty G."/>
            <person name="Ishihara M."/>
            <person name="Wang H."/>
            <person name="Abouelleil A."/>
            <person name="Bishop L."/>
            <person name="Davey E."/>
            <person name="Deng R."/>
            <person name="Deng X."/>
            <person name="Fan L."/>
            <person name="Fantoni G."/>
            <person name="Fitzgerald M."/>
            <person name="Gogineni E."/>
            <person name="Goldberg J.M."/>
            <person name="Handley G."/>
            <person name="Hu X."/>
            <person name="Huber C."/>
            <person name="Jiao X."/>
            <person name="Jones K."/>
            <person name="Levin J.Z."/>
            <person name="Liu Y."/>
            <person name="Macdonald P."/>
            <person name="Melnikov A."/>
            <person name="Raley C."/>
            <person name="Sassi M."/>
            <person name="Sherman B.T."/>
            <person name="Song X."/>
            <person name="Sykes S."/>
            <person name="Tran B."/>
            <person name="Walsh L."/>
            <person name="Xia Y."/>
            <person name="Yang J."/>
            <person name="Young S."/>
            <person name="Zeng Q."/>
            <person name="Zheng X."/>
            <person name="Stephens R."/>
            <person name="Nusbaum C."/>
            <person name="Birren B.W."/>
            <person name="Azadi P."/>
            <person name="Lempicki R.A."/>
            <person name="Cuomo C.A."/>
            <person name="Kovacs J.A."/>
        </authorList>
    </citation>
    <scope>NUCLEOTIDE SEQUENCE [LARGE SCALE GENOMIC DNA]</scope>
    <source>
        <strain evidence="3">B123</strain>
    </source>
</reference>
<dbReference type="InterPro" id="IPR036882">
    <property type="entry name" value="Alba-like_dom_sf"/>
</dbReference>
<organism evidence="2 3">
    <name type="scientific">Pneumocystis murina (strain B123)</name>
    <name type="common">Mouse pneumocystis pneumonia agent</name>
    <name type="synonym">Pneumocystis carinii f. sp. muris</name>
    <dbReference type="NCBI Taxonomy" id="1069680"/>
    <lineage>
        <taxon>Eukaryota</taxon>
        <taxon>Fungi</taxon>
        <taxon>Dikarya</taxon>
        <taxon>Ascomycota</taxon>
        <taxon>Taphrinomycotina</taxon>
        <taxon>Pneumocystomycetes</taxon>
        <taxon>Pneumocystaceae</taxon>
        <taxon>Pneumocystis</taxon>
    </lineage>
</organism>
<dbReference type="GeneID" id="19896160"/>
<sequence>MSQKDMQTQSPSTIKTNNKVYVKKSSKIRSIVSRGLYVLTEQEFENTFTIEAQGLSIGKAVTIIEILKRRLRDAELPFWQYNQLDNINVSVPHTASMTSKEYFQSLLVFYVSKMFLDVFWTWKLDVQKIV</sequence>
<dbReference type="Gene3D" id="3.30.110.20">
    <property type="entry name" value="Alba-like domain"/>
    <property type="match status" value="1"/>
</dbReference>
<dbReference type="EMBL" id="AFWA02000011">
    <property type="protein sequence ID" value="EMR09124.1"/>
    <property type="molecule type" value="Genomic_DNA"/>
</dbReference>
<accession>M7PF85</accession>
<evidence type="ECO:0000259" key="1">
    <source>
        <dbReference type="Pfam" id="PF01918"/>
    </source>
</evidence>
<dbReference type="OrthoDB" id="424402at2759"/>
<dbReference type="AlphaFoldDB" id="M7PF85"/>
<dbReference type="Proteomes" id="UP000011958">
    <property type="component" value="Unassembled WGS sequence"/>
</dbReference>
<dbReference type="Pfam" id="PF01918">
    <property type="entry name" value="Alba"/>
    <property type="match status" value="1"/>
</dbReference>
<protein>
    <recommendedName>
        <fullName evidence="1">DNA/RNA-binding protein Alba-like domain-containing protein</fullName>
    </recommendedName>
</protein>
<dbReference type="RefSeq" id="XP_007874476.1">
    <property type="nucleotide sequence ID" value="XM_007876285.1"/>
</dbReference>